<evidence type="ECO:0000313" key="2">
    <source>
        <dbReference type="EMBL" id="KAF8775698.1"/>
    </source>
</evidence>
<reference evidence="2" key="1">
    <citation type="submission" date="2020-07" db="EMBL/GenBank/DDBJ databases">
        <title>Genome sequence and genetic diversity analysis of an under-domesticated orphan crop, white fonio (Digitaria exilis).</title>
        <authorList>
            <person name="Bennetzen J.L."/>
            <person name="Chen S."/>
            <person name="Ma X."/>
            <person name="Wang X."/>
            <person name="Yssel A.E.J."/>
            <person name="Chaluvadi S.R."/>
            <person name="Johnson M."/>
            <person name="Gangashetty P."/>
            <person name="Hamidou F."/>
            <person name="Sanogo M.D."/>
            <person name="Zwaenepoel A."/>
            <person name="Wallace J."/>
            <person name="Van De Peer Y."/>
            <person name="Van Deynze A."/>
        </authorList>
    </citation>
    <scope>NUCLEOTIDE SEQUENCE</scope>
    <source>
        <tissue evidence="2">Leaves</tissue>
    </source>
</reference>
<evidence type="ECO:0000256" key="1">
    <source>
        <dbReference type="SAM" id="MobiDB-lite"/>
    </source>
</evidence>
<proteinExistence type="predicted"/>
<dbReference type="EMBL" id="JACEFO010000299">
    <property type="protein sequence ID" value="KAF8775698.1"/>
    <property type="molecule type" value="Genomic_DNA"/>
</dbReference>
<keyword evidence="3" id="KW-1185">Reference proteome</keyword>
<dbReference type="AlphaFoldDB" id="A0A835KTW5"/>
<name>A0A835KTW5_9POAL</name>
<organism evidence="2 3">
    <name type="scientific">Digitaria exilis</name>
    <dbReference type="NCBI Taxonomy" id="1010633"/>
    <lineage>
        <taxon>Eukaryota</taxon>
        <taxon>Viridiplantae</taxon>
        <taxon>Streptophyta</taxon>
        <taxon>Embryophyta</taxon>
        <taxon>Tracheophyta</taxon>
        <taxon>Spermatophyta</taxon>
        <taxon>Magnoliopsida</taxon>
        <taxon>Liliopsida</taxon>
        <taxon>Poales</taxon>
        <taxon>Poaceae</taxon>
        <taxon>PACMAD clade</taxon>
        <taxon>Panicoideae</taxon>
        <taxon>Panicodae</taxon>
        <taxon>Paniceae</taxon>
        <taxon>Anthephorinae</taxon>
        <taxon>Digitaria</taxon>
    </lineage>
</organism>
<feature type="region of interest" description="Disordered" evidence="1">
    <location>
        <begin position="1"/>
        <end position="37"/>
    </location>
</feature>
<feature type="compositionally biased region" description="Polar residues" evidence="1">
    <location>
        <begin position="8"/>
        <end position="19"/>
    </location>
</feature>
<evidence type="ECO:0000313" key="3">
    <source>
        <dbReference type="Proteomes" id="UP000636709"/>
    </source>
</evidence>
<dbReference type="Proteomes" id="UP000636709">
    <property type="component" value="Unassembled WGS sequence"/>
</dbReference>
<accession>A0A835KTW5</accession>
<comment type="caution">
    <text evidence="2">The sequence shown here is derived from an EMBL/GenBank/DDBJ whole genome shotgun (WGS) entry which is preliminary data.</text>
</comment>
<gene>
    <name evidence="2" type="ORF">HU200_004326</name>
</gene>
<feature type="compositionally biased region" description="Pro residues" evidence="1">
    <location>
        <begin position="28"/>
        <end position="37"/>
    </location>
</feature>
<protein>
    <submittedName>
        <fullName evidence="2">Uncharacterized protein</fullName>
    </submittedName>
</protein>
<sequence length="191" mass="22034">MPMLYHQEPNTSPASTPPSKNLIAGRSMPPPILPPAPAPSQLGMLERFIFRRTTPKPFARQEDHGDRRDLRRRWLPPPTPSRLYLSWPGGPKRERILVLLRLDSFVDPSNTSPFGEYSVLRRVPSYTKYNAHYERARTFPFDYFVVLRSIVSDDSAGGGEKWEVKRVSFIKFPRNIRCHSALRSELGFTIR</sequence>